<dbReference type="InterPro" id="IPR029062">
    <property type="entry name" value="Class_I_gatase-like"/>
</dbReference>
<feature type="compositionally biased region" description="Low complexity" evidence="1">
    <location>
        <begin position="157"/>
        <end position="169"/>
    </location>
</feature>
<evidence type="ECO:0000313" key="3">
    <source>
        <dbReference type="EMBL" id="MFB5679579.1"/>
    </source>
</evidence>
<reference evidence="3 4" key="1">
    <citation type="submission" date="2024-09" db="EMBL/GenBank/DDBJ databases">
        <authorList>
            <person name="Ruan L."/>
        </authorList>
    </citation>
    <scope>NUCLEOTIDE SEQUENCE [LARGE SCALE GENOMIC DNA]</scope>
    <source>
        <strain evidence="3 4">D33</strain>
    </source>
</reference>
<accession>A0ABV5B2G0</accession>
<feature type="region of interest" description="Disordered" evidence="1">
    <location>
        <begin position="125"/>
        <end position="175"/>
    </location>
</feature>
<evidence type="ECO:0000256" key="1">
    <source>
        <dbReference type="SAM" id="MobiDB-lite"/>
    </source>
</evidence>
<gene>
    <name evidence="3" type="ORF">ACE3NQ_01465</name>
</gene>
<sequence>MLMLTVVFTGWAGAGVQRAFATDVLTVSQAIAQGSSGKQATVEGYIVGHASGSNAADFTAPFSNDYNVLIADAAGEQDKSKLLDVQITSDYRAEYGLQTNPDLIGTKIRVTGTLAAYNNFPGVKSPSNITLASEPGDGGEPGGDDGGNNGGGGDGTDPGTDPGSSPGSDPELENGAGKKVLFDNAHGQTAGAADWVIDGAFSDFADALAAEQFEVDQLDRTIPYTFGEQAITYDKLKDYDVFIVGEANIPFKQSEQEAILRFVNEGGGLFFIADHYNADRNKNRWDASEVMNGYRRGAYTNPAKGMSAAEAASPAMQGVVSSDWLADNFGLRFRYNAIGDVSATDIVKPSQAFGITSGVDSVAMHAGSTIAILDPAQAKGIVYLPAGGVPAWSYAVDQGVYNGGGRAEGAYAAIAKRGLGKAAFIGDSSPVEDATPKYLREETGTTKKTYDGFKEEDDGVFLVNTVKWLAMQEDYTAFDQVHGLTLDTPTSLLPMETPSASTEPQAEPWDEPAPGYLWYDPTTFKPGSYGSTESPGQPAGFSFTVPEGLAAGGTYTMTLTANGLSAGETVSGLSVGMYLPGGEQIARFQDENGNWSSYGYSPAFTVTADLDGKAEQTLTFQLKSGISGSANLRLKKGSSNVLTQPITIAASNASAADVHGMLRQTNRTLSPVPSALAS</sequence>
<evidence type="ECO:0000313" key="4">
    <source>
        <dbReference type="Proteomes" id="UP001580407"/>
    </source>
</evidence>
<dbReference type="EMBL" id="JBHILM010000001">
    <property type="protein sequence ID" value="MFB5679579.1"/>
    <property type="molecule type" value="Genomic_DNA"/>
</dbReference>
<proteinExistence type="predicted"/>
<feature type="compositionally biased region" description="Gly residues" evidence="1">
    <location>
        <begin position="136"/>
        <end position="156"/>
    </location>
</feature>
<organism evidence="3 4">
    <name type="scientific">Paenibacillus terreus</name>
    <dbReference type="NCBI Taxonomy" id="1387834"/>
    <lineage>
        <taxon>Bacteria</taxon>
        <taxon>Bacillati</taxon>
        <taxon>Bacillota</taxon>
        <taxon>Bacilli</taxon>
        <taxon>Bacillales</taxon>
        <taxon>Paenibacillaceae</taxon>
        <taxon>Paenibacillus</taxon>
    </lineage>
</organism>
<dbReference type="PANTHER" id="PTHR12969:SF7">
    <property type="entry name" value="INTRAFLAGELLAR TRANSPORT PROTEIN 52 HOMOLOG"/>
    <property type="match status" value="1"/>
</dbReference>
<dbReference type="Pfam" id="PF19886">
    <property type="entry name" value="DUF6359"/>
    <property type="match status" value="1"/>
</dbReference>
<dbReference type="SUPFAM" id="SSF52317">
    <property type="entry name" value="Class I glutamine amidotransferase-like"/>
    <property type="match status" value="1"/>
</dbReference>
<feature type="domain" description="Endonuclease YhcR N-terminal" evidence="2">
    <location>
        <begin position="25"/>
        <end position="131"/>
    </location>
</feature>
<dbReference type="Proteomes" id="UP001580407">
    <property type="component" value="Unassembled WGS sequence"/>
</dbReference>
<dbReference type="InterPro" id="IPR045939">
    <property type="entry name" value="YhcR_N"/>
</dbReference>
<dbReference type="PANTHER" id="PTHR12969">
    <property type="entry name" value="NGD5/OSM-6/IFT52"/>
    <property type="match status" value="1"/>
</dbReference>
<dbReference type="Gene3D" id="3.40.50.880">
    <property type="match status" value="1"/>
</dbReference>
<dbReference type="RefSeq" id="WP_375523457.1">
    <property type="nucleotide sequence ID" value="NZ_JBHILM010000001.1"/>
</dbReference>
<evidence type="ECO:0000259" key="2">
    <source>
        <dbReference type="Pfam" id="PF19886"/>
    </source>
</evidence>
<name>A0ABV5B2G0_9BACL</name>
<comment type="caution">
    <text evidence="3">The sequence shown here is derived from an EMBL/GenBank/DDBJ whole genome shotgun (WGS) entry which is preliminary data.</text>
</comment>
<keyword evidence="4" id="KW-1185">Reference proteome</keyword>
<dbReference type="InterPro" id="IPR039975">
    <property type="entry name" value="IFT52"/>
</dbReference>
<protein>
    <submittedName>
        <fullName evidence="3">DUF6359 domain-containing protein</fullName>
    </submittedName>
</protein>